<evidence type="ECO:0000313" key="3">
    <source>
        <dbReference type="Proteomes" id="UP001209878"/>
    </source>
</evidence>
<proteinExistence type="predicted"/>
<dbReference type="Gene3D" id="3.30.420.10">
    <property type="entry name" value="Ribonuclease H-like superfamily/Ribonuclease H"/>
    <property type="match status" value="1"/>
</dbReference>
<comment type="caution">
    <text evidence="2">The sequence shown here is derived from an EMBL/GenBank/DDBJ whole genome shotgun (WGS) entry which is preliminary data.</text>
</comment>
<gene>
    <name evidence="2" type="ORF">NP493_866g01022</name>
</gene>
<dbReference type="InterPro" id="IPR001584">
    <property type="entry name" value="Integrase_cat-core"/>
</dbReference>
<dbReference type="EMBL" id="JAODUO010000865">
    <property type="protein sequence ID" value="KAK2173587.1"/>
    <property type="molecule type" value="Genomic_DNA"/>
</dbReference>
<dbReference type="Pfam" id="PF00665">
    <property type="entry name" value="rve"/>
    <property type="match status" value="1"/>
</dbReference>
<protein>
    <recommendedName>
        <fullName evidence="1">Integrase catalytic domain-containing protein</fullName>
    </recommendedName>
</protein>
<reference evidence="2" key="1">
    <citation type="journal article" date="2023" name="Mol. Biol. Evol.">
        <title>Third-Generation Sequencing Reveals the Adaptive Role of the Epigenome in Three Deep-Sea Polychaetes.</title>
        <authorList>
            <person name="Perez M."/>
            <person name="Aroh O."/>
            <person name="Sun Y."/>
            <person name="Lan Y."/>
            <person name="Juniper S.K."/>
            <person name="Young C.R."/>
            <person name="Angers B."/>
            <person name="Qian P.Y."/>
        </authorList>
    </citation>
    <scope>NUCLEOTIDE SEQUENCE</scope>
    <source>
        <strain evidence="2">R07B-5</strain>
    </source>
</reference>
<dbReference type="PROSITE" id="PS50994">
    <property type="entry name" value="INTEGRASE"/>
    <property type="match status" value="1"/>
</dbReference>
<evidence type="ECO:0000259" key="1">
    <source>
        <dbReference type="PROSITE" id="PS50994"/>
    </source>
</evidence>
<dbReference type="AlphaFoldDB" id="A0AAD9NKF6"/>
<dbReference type="FunFam" id="3.30.420.10:FF:000063">
    <property type="entry name" value="Retrovirus-related Pol polyprotein from transposon 297-like Protein"/>
    <property type="match status" value="1"/>
</dbReference>
<feature type="domain" description="Integrase catalytic" evidence="1">
    <location>
        <begin position="36"/>
        <end position="200"/>
    </location>
</feature>
<dbReference type="PANTHER" id="PTHR37984">
    <property type="entry name" value="PROTEIN CBG26694"/>
    <property type="match status" value="1"/>
</dbReference>
<dbReference type="InterPro" id="IPR012337">
    <property type="entry name" value="RNaseH-like_sf"/>
</dbReference>
<accession>A0AAD9NKF6</accession>
<dbReference type="InterPro" id="IPR036397">
    <property type="entry name" value="RNaseH_sf"/>
</dbReference>
<dbReference type="Proteomes" id="UP001209878">
    <property type="component" value="Unassembled WGS sequence"/>
</dbReference>
<evidence type="ECO:0000313" key="2">
    <source>
        <dbReference type="EMBL" id="KAK2173587.1"/>
    </source>
</evidence>
<dbReference type="PANTHER" id="PTHR37984:SF9">
    <property type="entry name" value="INTEGRASE CATALYTIC DOMAIN-CONTAINING PROTEIN"/>
    <property type="match status" value="1"/>
</dbReference>
<dbReference type="GO" id="GO:0003676">
    <property type="term" value="F:nucleic acid binding"/>
    <property type="evidence" value="ECO:0007669"/>
    <property type="project" value="InterPro"/>
</dbReference>
<keyword evidence="3" id="KW-1185">Reference proteome</keyword>
<name>A0AAD9NKF6_RIDPI</name>
<dbReference type="GO" id="GO:0015074">
    <property type="term" value="P:DNA integration"/>
    <property type="evidence" value="ECO:0007669"/>
    <property type="project" value="InterPro"/>
</dbReference>
<dbReference type="InterPro" id="IPR050951">
    <property type="entry name" value="Retrovirus_Pol_polyprotein"/>
</dbReference>
<sequence length="333" mass="38538">MSRTSSQWHLVARYQSRHNEVYRSPQREQPLRPVELLGRPWEKVAMDIFHYKRNDYLVIIDYYSRWIEIKQLTSLTSDCVSSRVKTVFSTHGIPDVVVSDNGRQFVSDEFRKFAKSWCFAQHTKNPYSPQENGMAERAVQTAKRLLDLDEPEIGLLNYHASPHSAIGVSPAVALIGRELATLLPVVREQLSPRQHRDGDIRNSDQRAKTTYKRCYDRPHGVRKLPPLQNGEPVLLKLDGEKQWSTPSTVFRSDPQNRSYVVKTGAGICYRRNRKHMQGVPNVLPPVPNNELMIRTFRLRIQAKSCRRTVQVMKSCRRTIPVMQSSCQWTFPPD</sequence>
<dbReference type="SUPFAM" id="SSF53098">
    <property type="entry name" value="Ribonuclease H-like"/>
    <property type="match status" value="1"/>
</dbReference>
<organism evidence="2 3">
    <name type="scientific">Ridgeia piscesae</name>
    <name type="common">Tubeworm</name>
    <dbReference type="NCBI Taxonomy" id="27915"/>
    <lineage>
        <taxon>Eukaryota</taxon>
        <taxon>Metazoa</taxon>
        <taxon>Spiralia</taxon>
        <taxon>Lophotrochozoa</taxon>
        <taxon>Annelida</taxon>
        <taxon>Polychaeta</taxon>
        <taxon>Sedentaria</taxon>
        <taxon>Canalipalpata</taxon>
        <taxon>Sabellida</taxon>
        <taxon>Siboglinidae</taxon>
        <taxon>Ridgeia</taxon>
    </lineage>
</organism>